<organism evidence="1 2">
    <name type="scientific">Trichothecium roseum</name>
    <dbReference type="NCBI Taxonomy" id="47278"/>
    <lineage>
        <taxon>Eukaryota</taxon>
        <taxon>Fungi</taxon>
        <taxon>Dikarya</taxon>
        <taxon>Ascomycota</taxon>
        <taxon>Pezizomycotina</taxon>
        <taxon>Sordariomycetes</taxon>
        <taxon>Hypocreomycetidae</taxon>
        <taxon>Hypocreales</taxon>
        <taxon>Hypocreales incertae sedis</taxon>
        <taxon>Trichothecium</taxon>
    </lineage>
</organism>
<dbReference type="Proteomes" id="UP001163324">
    <property type="component" value="Chromosome 5"/>
</dbReference>
<keyword evidence="2" id="KW-1185">Reference proteome</keyword>
<evidence type="ECO:0000313" key="2">
    <source>
        <dbReference type="Proteomes" id="UP001163324"/>
    </source>
</evidence>
<reference evidence="1" key="1">
    <citation type="submission" date="2022-10" db="EMBL/GenBank/DDBJ databases">
        <title>Complete Genome of Trichothecium roseum strain YXFP-22015, a Plant Pathogen Isolated from Citrus.</title>
        <authorList>
            <person name="Wang Y."/>
            <person name="Zhu L."/>
        </authorList>
    </citation>
    <scope>NUCLEOTIDE SEQUENCE</scope>
    <source>
        <strain evidence="1">YXFP-22015</strain>
    </source>
</reference>
<proteinExistence type="predicted"/>
<comment type="caution">
    <text evidence="1">The sequence shown here is derived from an EMBL/GenBank/DDBJ whole genome shotgun (WGS) entry which is preliminary data.</text>
</comment>
<dbReference type="EMBL" id="CM047944">
    <property type="protein sequence ID" value="KAI9899625.1"/>
    <property type="molecule type" value="Genomic_DNA"/>
</dbReference>
<evidence type="ECO:0000313" key="1">
    <source>
        <dbReference type="EMBL" id="KAI9899625.1"/>
    </source>
</evidence>
<protein>
    <submittedName>
        <fullName evidence="1">Uncharacterized protein</fullName>
    </submittedName>
</protein>
<gene>
    <name evidence="1" type="ORF">N3K66_006086</name>
</gene>
<sequence>MSLVADGQLYPEHAKEAFLFYKLLKEKVAPVLARDDEAGGEFFLKHVDDRGDHILVDEDYNIAAIIDWEFARFVGVCEAFGPSAFTADLSKVYRATVGLSRDDELLARCLEEKGSAELARYASGSELARRVHFGLASGFSKDEVLEMTKAVLILLDDDGYRDVDG</sequence>
<name>A0ACC0V1H6_9HYPO</name>
<accession>A0ACC0V1H6</accession>